<organism evidence="5 6">
    <name type="scientific">Candidatus Sodalis endolongispinus</name>
    <dbReference type="NCBI Taxonomy" id="2812662"/>
    <lineage>
        <taxon>Bacteria</taxon>
        <taxon>Pseudomonadati</taxon>
        <taxon>Pseudomonadota</taxon>
        <taxon>Gammaproteobacteria</taxon>
        <taxon>Enterobacterales</taxon>
        <taxon>Bruguierivoracaceae</taxon>
        <taxon>Sodalis</taxon>
    </lineage>
</organism>
<evidence type="ECO:0000256" key="1">
    <source>
        <dbReference type="ARBA" id="ARBA00004365"/>
    </source>
</evidence>
<keyword evidence="3" id="KW-0975">Bacterial flagellum</keyword>
<dbReference type="Proteomes" id="UP000811282">
    <property type="component" value="Unassembled WGS sequence"/>
</dbReference>
<dbReference type="SUPFAM" id="SSF64518">
    <property type="entry name" value="Phase 1 flagellin"/>
    <property type="match status" value="1"/>
</dbReference>
<dbReference type="Gene3D" id="1.20.1330.10">
    <property type="entry name" value="f41 fragment of flagellin, N-terminal domain"/>
    <property type="match status" value="1"/>
</dbReference>
<reference evidence="5 6" key="1">
    <citation type="journal article" date="2021" name="Genome Biol. Evol.">
        <title>The evolution of interdependence in a four-way mealybug symbiosis.</title>
        <authorList>
            <person name="Garber A.I."/>
            <person name="Kupper M."/>
            <person name="Laetsch D.R."/>
            <person name="Weldon S.R."/>
            <person name="Ladinsky M.S."/>
            <person name="Bjorkman P.J."/>
            <person name="McCutcheon J.P."/>
        </authorList>
    </citation>
    <scope>NUCLEOTIDE SEQUENCE [LARGE SCALE GENOMIC DNA]</scope>
    <source>
        <strain evidence="5">SOD</strain>
    </source>
</reference>
<keyword evidence="6" id="KW-1185">Reference proteome</keyword>
<proteinExistence type="inferred from homology"/>
<sequence length="317" mass="34123">MNLSTIYMYQQQSQFVMGATSRYNDVAMRLSANTLVLRPSDDPAAAVDAVTYRNALAQIDYYGGTRGYARAVLTQEGDTLQTVTNTLSAINAKIMALQKPAGDLAPLIQELKGLRDDLLASANVRDTSGNYIFSGYQAGVQPFKKAEGSDDIIYQGGSTAIGKQVAEGREMKVGHVGSDIFNIDGDTTVFTQLDKLITALVEDAAKAEAGETAWGTWPGEALKSVMEAARGAVRKTEDQVGNAQVASGINLQTLDNLDAAGVSQREGIIDRLQQGLGQDMGSQIAMMTELQLSKVSMDSSLMVFQMMQNMSLFNMMK</sequence>
<evidence type="ECO:0000259" key="4">
    <source>
        <dbReference type="Pfam" id="PF00669"/>
    </source>
</evidence>
<evidence type="ECO:0000313" key="5">
    <source>
        <dbReference type="EMBL" id="MBT9432648.1"/>
    </source>
</evidence>
<name>A0ABS5YCG3_9GAMM</name>
<dbReference type="Pfam" id="PF00669">
    <property type="entry name" value="Flagellin_N"/>
    <property type="match status" value="1"/>
</dbReference>
<evidence type="ECO:0000256" key="3">
    <source>
        <dbReference type="ARBA" id="ARBA00023143"/>
    </source>
</evidence>
<comment type="caution">
    <text evidence="5">The sequence shown here is derived from an EMBL/GenBank/DDBJ whole genome shotgun (WGS) entry which is preliminary data.</text>
</comment>
<evidence type="ECO:0000256" key="2">
    <source>
        <dbReference type="ARBA" id="ARBA00005709"/>
    </source>
</evidence>
<dbReference type="RefSeq" id="WP_215669770.1">
    <property type="nucleotide sequence ID" value="NZ_JAFJYC010000001.1"/>
</dbReference>
<gene>
    <name evidence="5" type="ORF">JZM24_11900</name>
</gene>
<dbReference type="InterPro" id="IPR001029">
    <property type="entry name" value="Flagellin_N"/>
</dbReference>
<dbReference type="EMBL" id="JAFJYC010000001">
    <property type="protein sequence ID" value="MBT9432648.1"/>
    <property type="molecule type" value="Genomic_DNA"/>
</dbReference>
<comment type="subcellular location">
    <subcellularLocation>
        <location evidence="1">Bacterial flagellum</location>
    </subcellularLocation>
</comment>
<protein>
    <recommendedName>
        <fullName evidence="4">Flagellin N-terminal domain-containing protein</fullName>
    </recommendedName>
</protein>
<feature type="domain" description="Flagellin N-terminal" evidence="4">
    <location>
        <begin position="4"/>
        <end position="137"/>
    </location>
</feature>
<evidence type="ECO:0000313" key="6">
    <source>
        <dbReference type="Proteomes" id="UP000811282"/>
    </source>
</evidence>
<accession>A0ABS5YCG3</accession>
<comment type="similarity">
    <text evidence="2">Belongs to the bacterial flagellin family.</text>
</comment>